<reference evidence="1" key="1">
    <citation type="submission" date="2021-03" db="EMBL/GenBank/DDBJ databases">
        <title>Draft genome sequence of rust myrtle Austropuccinia psidii MF-1, a brazilian biotype.</title>
        <authorList>
            <person name="Quecine M.C."/>
            <person name="Pachon D.M.R."/>
            <person name="Bonatelli M.L."/>
            <person name="Correr F.H."/>
            <person name="Franceschini L.M."/>
            <person name="Leite T.F."/>
            <person name="Margarido G.R.A."/>
            <person name="Almeida C.A."/>
            <person name="Ferrarezi J.A."/>
            <person name="Labate C.A."/>
        </authorList>
    </citation>
    <scope>NUCLEOTIDE SEQUENCE</scope>
    <source>
        <strain evidence="1">MF-1</strain>
    </source>
</reference>
<protein>
    <submittedName>
        <fullName evidence="1">Uncharacterized protein</fullName>
    </submittedName>
</protein>
<proteinExistence type="predicted"/>
<dbReference type="EMBL" id="AVOT02023248">
    <property type="protein sequence ID" value="MBW0513182.1"/>
    <property type="molecule type" value="Genomic_DNA"/>
</dbReference>
<evidence type="ECO:0000313" key="1">
    <source>
        <dbReference type="EMBL" id="MBW0513182.1"/>
    </source>
</evidence>
<name>A0A9Q3E8M5_9BASI</name>
<organism evidence="1 2">
    <name type="scientific">Austropuccinia psidii MF-1</name>
    <dbReference type="NCBI Taxonomy" id="1389203"/>
    <lineage>
        <taxon>Eukaryota</taxon>
        <taxon>Fungi</taxon>
        <taxon>Dikarya</taxon>
        <taxon>Basidiomycota</taxon>
        <taxon>Pucciniomycotina</taxon>
        <taxon>Pucciniomycetes</taxon>
        <taxon>Pucciniales</taxon>
        <taxon>Sphaerophragmiaceae</taxon>
        <taxon>Austropuccinia</taxon>
    </lineage>
</organism>
<gene>
    <name evidence="1" type="ORF">O181_052897</name>
</gene>
<dbReference type="AlphaFoldDB" id="A0A9Q3E8M5"/>
<accession>A0A9Q3E8M5</accession>
<dbReference type="Proteomes" id="UP000765509">
    <property type="component" value="Unassembled WGS sequence"/>
</dbReference>
<sequence length="102" mass="11504">MTLEAFLELIYDDSKTPSSENDCSLLHAMKEEINKLKSSHAESMVNRCASLKSNSLLISQLPSILFPEYKENPSSYNSLMQSPQKATEWVPILLSTSENYDT</sequence>
<evidence type="ECO:0000313" key="2">
    <source>
        <dbReference type="Proteomes" id="UP000765509"/>
    </source>
</evidence>
<comment type="caution">
    <text evidence="1">The sequence shown here is derived from an EMBL/GenBank/DDBJ whole genome shotgun (WGS) entry which is preliminary data.</text>
</comment>
<keyword evidence="2" id="KW-1185">Reference proteome</keyword>